<keyword evidence="4 6" id="KW-0456">Lyase</keyword>
<keyword evidence="3" id="KW-0663">Pyridoxal phosphate</keyword>
<comment type="similarity">
    <text evidence="2">Belongs to the serine/threonine dehydratase family.</text>
</comment>
<comment type="cofactor">
    <cofactor evidence="1">
        <name>pyridoxal 5'-phosphate</name>
        <dbReference type="ChEBI" id="CHEBI:597326"/>
    </cofactor>
</comment>
<dbReference type="GO" id="GO:0006565">
    <property type="term" value="P:L-serine catabolic process"/>
    <property type="evidence" value="ECO:0007669"/>
    <property type="project" value="TreeGrafter"/>
</dbReference>
<dbReference type="RefSeq" id="WP_245965992.1">
    <property type="nucleotide sequence ID" value="NZ_QPJK01000013.1"/>
</dbReference>
<dbReference type="GO" id="GO:0006567">
    <property type="term" value="P:L-threonine catabolic process"/>
    <property type="evidence" value="ECO:0007669"/>
    <property type="project" value="TreeGrafter"/>
</dbReference>
<evidence type="ECO:0000256" key="1">
    <source>
        <dbReference type="ARBA" id="ARBA00001933"/>
    </source>
</evidence>
<dbReference type="GO" id="GO:0003941">
    <property type="term" value="F:L-serine ammonia-lyase activity"/>
    <property type="evidence" value="ECO:0007669"/>
    <property type="project" value="TreeGrafter"/>
</dbReference>
<sequence>MTLPGFLDAAGTNAGALADIAGAAASGDGVRVVAHASLDGSDKRPSAANAPDLDAIQRASVRIQGHAVRTPLLRSSELDARAGGRVFLKAENLQRSGSFKFRGACNRILSMSAAERLRGVVAYSSGNHALAVSEAGRMLGVPVAVVMPADAPAIKIDGCRARGATVLLYDRERDDREAIGQRLVEDQGMTLVPPFDDAMVMAGAGTGALEAVEQLAGRALDTALLCCSGGGLAAGWAVALRAAWPRLRIVVVEPEGFDDTGRSLRAGTHEHNAQRSGSIQDALLAPAPGRLTLPILREHGACGVTVSDEEALAAMAFAFSSFKLVLEPGGAAALAAVLSHKVVLSGRNTLVVCSGGNVDPGLFVRCLQPALAPAGKEGRA</sequence>
<dbReference type="SUPFAM" id="SSF53686">
    <property type="entry name" value="Tryptophan synthase beta subunit-like PLP-dependent enzymes"/>
    <property type="match status" value="1"/>
</dbReference>
<dbReference type="PANTHER" id="PTHR48078:SF6">
    <property type="entry name" value="L-THREONINE DEHYDRATASE CATABOLIC TDCB"/>
    <property type="match status" value="1"/>
</dbReference>
<evidence type="ECO:0000259" key="5">
    <source>
        <dbReference type="Pfam" id="PF00291"/>
    </source>
</evidence>
<evidence type="ECO:0000313" key="7">
    <source>
        <dbReference type="Proteomes" id="UP000252884"/>
    </source>
</evidence>
<dbReference type="Gene3D" id="3.40.50.1100">
    <property type="match status" value="2"/>
</dbReference>
<dbReference type="InterPro" id="IPR000634">
    <property type="entry name" value="Ser/Thr_deHydtase_PyrdxlP-BS"/>
</dbReference>
<proteinExistence type="inferred from homology"/>
<evidence type="ECO:0000313" key="6">
    <source>
        <dbReference type="EMBL" id="RCW65136.1"/>
    </source>
</evidence>
<dbReference type="PROSITE" id="PS00165">
    <property type="entry name" value="DEHYDRATASE_SER_THR"/>
    <property type="match status" value="1"/>
</dbReference>
<keyword evidence="7" id="KW-1185">Reference proteome</keyword>
<dbReference type="AlphaFoldDB" id="A0A368XD23"/>
<dbReference type="InterPro" id="IPR050147">
    <property type="entry name" value="Ser/Thr_Dehydratase"/>
</dbReference>
<dbReference type="GO" id="GO:0030170">
    <property type="term" value="F:pyridoxal phosphate binding"/>
    <property type="evidence" value="ECO:0007669"/>
    <property type="project" value="InterPro"/>
</dbReference>
<evidence type="ECO:0000256" key="2">
    <source>
        <dbReference type="ARBA" id="ARBA00010869"/>
    </source>
</evidence>
<dbReference type="FunFam" id="3.40.50.1100:FF:000005">
    <property type="entry name" value="Threonine dehydratase catabolic"/>
    <property type="match status" value="1"/>
</dbReference>
<protein>
    <submittedName>
        <fullName evidence="6">L-threonine ammonia-lyase</fullName>
    </submittedName>
</protein>
<dbReference type="Pfam" id="PF00291">
    <property type="entry name" value="PALP"/>
    <property type="match status" value="1"/>
</dbReference>
<evidence type="ECO:0000256" key="3">
    <source>
        <dbReference type="ARBA" id="ARBA00022898"/>
    </source>
</evidence>
<evidence type="ECO:0000256" key="4">
    <source>
        <dbReference type="ARBA" id="ARBA00023239"/>
    </source>
</evidence>
<name>A0A368XD23_9BURK</name>
<feature type="domain" description="Tryptophan synthase beta chain-like PALP" evidence="5">
    <location>
        <begin position="64"/>
        <end position="355"/>
    </location>
</feature>
<comment type="caution">
    <text evidence="6">The sequence shown here is derived from an EMBL/GenBank/DDBJ whole genome shotgun (WGS) entry which is preliminary data.</text>
</comment>
<accession>A0A368XD23</accession>
<dbReference type="InterPro" id="IPR001926">
    <property type="entry name" value="TrpB-like_PALP"/>
</dbReference>
<dbReference type="GO" id="GO:0004794">
    <property type="term" value="F:threonine deaminase activity"/>
    <property type="evidence" value="ECO:0007669"/>
    <property type="project" value="TreeGrafter"/>
</dbReference>
<gene>
    <name evidence="6" type="ORF">DES41_11360</name>
</gene>
<dbReference type="EMBL" id="QPJK01000013">
    <property type="protein sequence ID" value="RCW65136.1"/>
    <property type="molecule type" value="Genomic_DNA"/>
</dbReference>
<dbReference type="InterPro" id="IPR036052">
    <property type="entry name" value="TrpB-like_PALP_sf"/>
</dbReference>
<dbReference type="PANTHER" id="PTHR48078">
    <property type="entry name" value="THREONINE DEHYDRATASE, MITOCHONDRIAL-RELATED"/>
    <property type="match status" value="1"/>
</dbReference>
<dbReference type="GO" id="GO:0009097">
    <property type="term" value="P:isoleucine biosynthetic process"/>
    <property type="evidence" value="ECO:0007669"/>
    <property type="project" value="TreeGrafter"/>
</dbReference>
<organism evidence="6 7">
    <name type="scientific">Pseudorhodoferax soli</name>
    <dbReference type="NCBI Taxonomy" id="545864"/>
    <lineage>
        <taxon>Bacteria</taxon>
        <taxon>Pseudomonadati</taxon>
        <taxon>Pseudomonadota</taxon>
        <taxon>Betaproteobacteria</taxon>
        <taxon>Burkholderiales</taxon>
        <taxon>Comamonadaceae</taxon>
    </lineage>
</organism>
<dbReference type="Proteomes" id="UP000252884">
    <property type="component" value="Unassembled WGS sequence"/>
</dbReference>
<dbReference type="CDD" id="cd01562">
    <property type="entry name" value="Thr-dehyd"/>
    <property type="match status" value="1"/>
</dbReference>
<reference evidence="6 7" key="1">
    <citation type="submission" date="2018-07" db="EMBL/GenBank/DDBJ databases">
        <title>Genomic Encyclopedia of Type Strains, Phase IV (KMG-IV): sequencing the most valuable type-strain genomes for metagenomic binning, comparative biology and taxonomic classification.</title>
        <authorList>
            <person name="Goeker M."/>
        </authorList>
    </citation>
    <scope>NUCLEOTIDE SEQUENCE [LARGE SCALE GENOMIC DNA]</scope>
    <source>
        <strain evidence="6 7">DSM 21634</strain>
    </source>
</reference>